<keyword evidence="3 7" id="KW-0132">Cell division</keyword>
<dbReference type="EMBL" id="JQAX01000001">
    <property type="protein sequence ID" value="KRN33571.1"/>
    <property type="molecule type" value="Genomic_DNA"/>
</dbReference>
<keyword evidence="5" id="KW-0131">Cell cycle</keyword>
<evidence type="ECO:0000313" key="8">
    <source>
        <dbReference type="Proteomes" id="UP000051296"/>
    </source>
</evidence>
<keyword evidence="4 6" id="KW-0175">Coiled coil</keyword>
<sequence length="175" mass="19175">MSLPVKTGKLTLRIKNKGAQLMENVLLTRDEILNKDFKKTRIGTGYDMTDVDAFLDEIMADYQAYETNIQELTKQNDKLKAQVAELTKQVAAAQQTSGTPNQAVSPAPVANTNMDILKRLSNLERRVFGTARTNENASATTTGVTASRVAANAQSVEHAGENEEFLDNQATQAEK</sequence>
<protein>
    <submittedName>
        <fullName evidence="7">Cell division initiation protein diviva</fullName>
    </submittedName>
</protein>
<dbReference type="GO" id="GO:0005737">
    <property type="term" value="C:cytoplasm"/>
    <property type="evidence" value="ECO:0007669"/>
    <property type="project" value="UniProtKB-SubCell"/>
</dbReference>
<dbReference type="InterPro" id="IPR007793">
    <property type="entry name" value="DivIVA_fam"/>
</dbReference>
<dbReference type="GO" id="GO:0051301">
    <property type="term" value="P:cell division"/>
    <property type="evidence" value="ECO:0007669"/>
    <property type="project" value="UniProtKB-KW"/>
</dbReference>
<dbReference type="STRING" id="1123500.GCA_000420365_00127"/>
<dbReference type="PANTHER" id="PTHR35794:SF1">
    <property type="entry name" value="CELL CYCLE PROTEIN GPSB"/>
    <property type="match status" value="1"/>
</dbReference>
<name>A0A0R2FYQ4_9LACO</name>
<dbReference type="Gene3D" id="6.10.250.660">
    <property type="match status" value="1"/>
</dbReference>
<feature type="coiled-coil region" evidence="6">
    <location>
        <begin position="55"/>
        <end position="96"/>
    </location>
</feature>
<comment type="subcellular location">
    <subcellularLocation>
        <location evidence="1">Cytoplasm</location>
    </subcellularLocation>
</comment>
<evidence type="ECO:0000256" key="5">
    <source>
        <dbReference type="ARBA" id="ARBA00023306"/>
    </source>
</evidence>
<accession>A0A0R2FYQ4</accession>
<dbReference type="InParanoid" id="A0A0R2FYQ4"/>
<dbReference type="InterPro" id="IPR019933">
    <property type="entry name" value="DivIVA_domain"/>
</dbReference>
<keyword evidence="8" id="KW-1185">Reference proteome</keyword>
<dbReference type="Pfam" id="PF05103">
    <property type="entry name" value="DivIVA"/>
    <property type="match status" value="1"/>
</dbReference>
<evidence type="ECO:0000256" key="6">
    <source>
        <dbReference type="SAM" id="Coils"/>
    </source>
</evidence>
<evidence type="ECO:0000256" key="2">
    <source>
        <dbReference type="ARBA" id="ARBA00022490"/>
    </source>
</evidence>
<dbReference type="PANTHER" id="PTHR35794">
    <property type="entry name" value="CELL DIVISION PROTEIN DIVIVA"/>
    <property type="match status" value="1"/>
</dbReference>
<evidence type="ECO:0000256" key="3">
    <source>
        <dbReference type="ARBA" id="ARBA00022618"/>
    </source>
</evidence>
<keyword evidence="2" id="KW-0963">Cytoplasm</keyword>
<dbReference type="Proteomes" id="UP000051296">
    <property type="component" value="Unassembled WGS sequence"/>
</dbReference>
<dbReference type="AlphaFoldDB" id="A0A0R2FYQ4"/>
<comment type="caution">
    <text evidence="7">The sequence shown here is derived from an EMBL/GenBank/DDBJ whole genome shotgun (WGS) entry which is preliminary data.</text>
</comment>
<evidence type="ECO:0000256" key="1">
    <source>
        <dbReference type="ARBA" id="ARBA00004496"/>
    </source>
</evidence>
<dbReference type="NCBIfam" id="TIGR03544">
    <property type="entry name" value="DivI1A_domain"/>
    <property type="match status" value="1"/>
</dbReference>
<dbReference type="FunCoup" id="A0A0R2FYQ4">
    <property type="interactions" value="14"/>
</dbReference>
<organism evidence="7 8">
    <name type="scientific">Weissella halotolerans DSM 20190</name>
    <dbReference type="NCBI Taxonomy" id="1123500"/>
    <lineage>
        <taxon>Bacteria</taxon>
        <taxon>Bacillati</taxon>
        <taxon>Bacillota</taxon>
        <taxon>Bacilli</taxon>
        <taxon>Lactobacillales</taxon>
        <taxon>Lactobacillaceae</taxon>
        <taxon>Weissella</taxon>
    </lineage>
</organism>
<proteinExistence type="predicted"/>
<dbReference type="eggNOG" id="COG3599">
    <property type="taxonomic scope" value="Bacteria"/>
</dbReference>
<dbReference type="NCBIfam" id="NF010725">
    <property type="entry name" value="PRK14127.1"/>
    <property type="match status" value="1"/>
</dbReference>
<reference evidence="7 8" key="1">
    <citation type="journal article" date="2015" name="Genome Announc.">
        <title>Expanding the biotechnology potential of lactobacilli through comparative genomics of 213 strains and associated genera.</title>
        <authorList>
            <person name="Sun Z."/>
            <person name="Harris H.M."/>
            <person name="McCann A."/>
            <person name="Guo C."/>
            <person name="Argimon S."/>
            <person name="Zhang W."/>
            <person name="Yang X."/>
            <person name="Jeffery I.B."/>
            <person name="Cooney J.C."/>
            <person name="Kagawa T.F."/>
            <person name="Liu W."/>
            <person name="Song Y."/>
            <person name="Salvetti E."/>
            <person name="Wrobel A."/>
            <person name="Rasinkangas P."/>
            <person name="Parkhill J."/>
            <person name="Rea M.C."/>
            <person name="O'Sullivan O."/>
            <person name="Ritari J."/>
            <person name="Douillard F.P."/>
            <person name="Paul Ross R."/>
            <person name="Yang R."/>
            <person name="Briner A.E."/>
            <person name="Felis G.E."/>
            <person name="de Vos W.M."/>
            <person name="Barrangou R."/>
            <person name="Klaenhammer T.R."/>
            <person name="Caufield P.W."/>
            <person name="Cui Y."/>
            <person name="Zhang H."/>
            <person name="O'Toole P.W."/>
        </authorList>
    </citation>
    <scope>NUCLEOTIDE SEQUENCE [LARGE SCALE GENOMIC DNA]</scope>
    <source>
        <strain evidence="7 8">DSM 20190</strain>
    </source>
</reference>
<gene>
    <name evidence="7" type="ORF">IV68_GL000377</name>
</gene>
<evidence type="ECO:0000256" key="4">
    <source>
        <dbReference type="ARBA" id="ARBA00023054"/>
    </source>
</evidence>
<dbReference type="PATRIC" id="fig|1123500.6.peg.378"/>
<evidence type="ECO:0000313" key="7">
    <source>
        <dbReference type="EMBL" id="KRN33571.1"/>
    </source>
</evidence>